<feature type="transmembrane region" description="Helical" evidence="1">
    <location>
        <begin position="142"/>
        <end position="161"/>
    </location>
</feature>
<proteinExistence type="predicted"/>
<feature type="transmembrane region" description="Helical" evidence="1">
    <location>
        <begin position="31"/>
        <end position="54"/>
    </location>
</feature>
<protein>
    <recommendedName>
        <fullName evidence="4">DUF998 domain-containing protein</fullName>
    </recommendedName>
</protein>
<reference evidence="3" key="1">
    <citation type="journal article" date="2019" name="Int. J. Syst. Evol. Microbiol.">
        <title>The Global Catalogue of Microorganisms (GCM) 10K type strain sequencing project: providing services to taxonomists for standard genome sequencing and annotation.</title>
        <authorList>
            <consortium name="The Broad Institute Genomics Platform"/>
            <consortium name="The Broad Institute Genome Sequencing Center for Infectious Disease"/>
            <person name="Wu L."/>
            <person name="Ma J."/>
        </authorList>
    </citation>
    <scope>NUCLEOTIDE SEQUENCE [LARGE SCALE GENOMIC DNA]</scope>
    <source>
        <strain evidence="3">JCM 16544</strain>
    </source>
</reference>
<evidence type="ECO:0000313" key="3">
    <source>
        <dbReference type="Proteomes" id="UP001501697"/>
    </source>
</evidence>
<keyword evidence="1" id="KW-1133">Transmembrane helix</keyword>
<keyword evidence="3" id="KW-1185">Reference proteome</keyword>
<feature type="transmembrane region" description="Helical" evidence="1">
    <location>
        <begin position="173"/>
        <end position="191"/>
    </location>
</feature>
<name>A0ABP7AHZ6_9MICO</name>
<dbReference type="EMBL" id="BAAAYU010000005">
    <property type="protein sequence ID" value="GAA3633085.1"/>
    <property type="molecule type" value="Genomic_DNA"/>
</dbReference>
<keyword evidence="1" id="KW-0472">Membrane</keyword>
<evidence type="ECO:0000313" key="2">
    <source>
        <dbReference type="EMBL" id="GAA3633085.1"/>
    </source>
</evidence>
<evidence type="ECO:0008006" key="4">
    <source>
        <dbReference type="Google" id="ProtNLM"/>
    </source>
</evidence>
<sequence length="294" mass="30193">MPAHDGTGRYGGRVPARAVTSPQRTYRYLRIAAALTVPTILVAVAAAIPVVGVLPSISHYFYSPARTAFTAALIAASVCLLALSGRGAGRALLDAAALFPPLVAVIPVAVAPDSVPDVPVDVDSDCGVCVPAAFIPGVDNGMIVYLAVGALAVAIGAVLAARGEVARDGAVSLAVAGAVIATAGLVWWLAHPALLRWGHAVAAALFFALIAVTALVEALRAPAGMPRWLRTSYLVLAIALAVVLICTIALGDERFADGRPVLIGEAIALVLFAAFWVLQSAQHWRDPDPALRAP</sequence>
<comment type="caution">
    <text evidence="2">The sequence shown here is derived from an EMBL/GenBank/DDBJ whole genome shotgun (WGS) entry which is preliminary data.</text>
</comment>
<accession>A0ABP7AHZ6</accession>
<gene>
    <name evidence="2" type="ORF">GCM10022200_15150</name>
</gene>
<feature type="transmembrane region" description="Helical" evidence="1">
    <location>
        <begin position="231"/>
        <end position="250"/>
    </location>
</feature>
<evidence type="ECO:0000256" key="1">
    <source>
        <dbReference type="SAM" id="Phobius"/>
    </source>
</evidence>
<dbReference type="Proteomes" id="UP001501697">
    <property type="component" value="Unassembled WGS sequence"/>
</dbReference>
<feature type="transmembrane region" description="Helical" evidence="1">
    <location>
        <begin position="91"/>
        <end position="110"/>
    </location>
</feature>
<keyword evidence="1" id="KW-0812">Transmembrane</keyword>
<feature type="transmembrane region" description="Helical" evidence="1">
    <location>
        <begin position="66"/>
        <end position="84"/>
    </location>
</feature>
<organism evidence="2 3">
    <name type="scientific">Microbacterium awajiense</name>
    <dbReference type="NCBI Taxonomy" id="415214"/>
    <lineage>
        <taxon>Bacteria</taxon>
        <taxon>Bacillati</taxon>
        <taxon>Actinomycetota</taxon>
        <taxon>Actinomycetes</taxon>
        <taxon>Micrococcales</taxon>
        <taxon>Microbacteriaceae</taxon>
        <taxon>Microbacterium</taxon>
    </lineage>
</organism>
<feature type="transmembrane region" description="Helical" evidence="1">
    <location>
        <begin position="197"/>
        <end position="219"/>
    </location>
</feature>
<feature type="transmembrane region" description="Helical" evidence="1">
    <location>
        <begin position="262"/>
        <end position="278"/>
    </location>
</feature>